<dbReference type="RefSeq" id="WP_115456766.1">
    <property type="nucleotide sequence ID" value="NZ_QRAP01000001.1"/>
</dbReference>
<evidence type="ECO:0000313" key="3">
    <source>
        <dbReference type="Proteomes" id="UP000254848"/>
    </source>
</evidence>
<dbReference type="InterPro" id="IPR007540">
    <property type="entry name" value="Fimbrial_CS1-type"/>
</dbReference>
<reference evidence="2 3" key="1">
    <citation type="submission" date="2018-07" db="EMBL/GenBank/DDBJ databases">
        <title>Genomic Encyclopedia of Type Strains, Phase IV (KMG-IV): sequencing the most valuable type-strain genomes for metagenomic binning, comparative biology and taxonomic classification.</title>
        <authorList>
            <person name="Goeker M."/>
        </authorList>
    </citation>
    <scope>NUCLEOTIDE SEQUENCE [LARGE SCALE GENOMIC DNA]</scope>
    <source>
        <strain evidence="2 3">DSM 103736</strain>
    </source>
</reference>
<organism evidence="2 3">
    <name type="scientific">Enterobacillus tribolii</name>
    <dbReference type="NCBI Taxonomy" id="1487935"/>
    <lineage>
        <taxon>Bacteria</taxon>
        <taxon>Pseudomonadati</taxon>
        <taxon>Pseudomonadota</taxon>
        <taxon>Gammaproteobacteria</taxon>
        <taxon>Enterobacterales</taxon>
        <taxon>Hafniaceae</taxon>
        <taxon>Enterobacillus</taxon>
    </lineage>
</organism>
<gene>
    <name evidence="2" type="ORF">C8D90_101437</name>
</gene>
<keyword evidence="1" id="KW-0732">Signal</keyword>
<dbReference type="Proteomes" id="UP000254848">
    <property type="component" value="Unassembled WGS sequence"/>
</dbReference>
<dbReference type="AlphaFoldDB" id="A0A370R3I4"/>
<dbReference type="GO" id="GO:0009289">
    <property type="term" value="C:pilus"/>
    <property type="evidence" value="ECO:0007669"/>
    <property type="project" value="InterPro"/>
</dbReference>
<evidence type="ECO:0000256" key="1">
    <source>
        <dbReference type="SAM" id="SignalP"/>
    </source>
</evidence>
<comment type="caution">
    <text evidence="2">The sequence shown here is derived from an EMBL/GenBank/DDBJ whole genome shotgun (WGS) entry which is preliminary data.</text>
</comment>
<feature type="chain" id="PRO_5016697351" evidence="1">
    <location>
        <begin position="23"/>
        <end position="175"/>
    </location>
</feature>
<name>A0A370R3I4_9GAMM</name>
<sequence>MKYMIKPVIAAILLATAGSALAIQKDITVTANVDPSIDMTQADGSALPNSVEMQYVPGSGLSPVSIMSKIWSNSTSSGDGDVHMKLIAEPQLVNSTGADATPVPLSVAWGSDVLSTSKDLALKTGDIFPNGADAATTGSVSRALKISQTTKGALPAGSYQGVVSIYLFQDAATGG</sequence>
<dbReference type="Pfam" id="PF04449">
    <property type="entry name" value="Fimbrial_CS1"/>
    <property type="match status" value="1"/>
</dbReference>
<proteinExistence type="predicted"/>
<dbReference type="EMBL" id="QRAP01000001">
    <property type="protein sequence ID" value="RDK96997.1"/>
    <property type="molecule type" value="Genomic_DNA"/>
</dbReference>
<evidence type="ECO:0000313" key="2">
    <source>
        <dbReference type="EMBL" id="RDK96997.1"/>
    </source>
</evidence>
<keyword evidence="3" id="KW-1185">Reference proteome</keyword>
<dbReference type="Gene3D" id="2.60.40.2040">
    <property type="entry name" value="CFA/I fimbrial subunit E, pilin domain"/>
    <property type="match status" value="1"/>
</dbReference>
<accession>A0A370R3I4</accession>
<dbReference type="OrthoDB" id="6052623at2"/>
<feature type="signal peptide" evidence="1">
    <location>
        <begin position="1"/>
        <end position="22"/>
    </location>
</feature>
<protein>
    <submittedName>
        <fullName evidence="2">CS1 type fimbrial major subunit</fullName>
    </submittedName>
</protein>